<organism evidence="1 2">
    <name type="scientific">Ensete ventricosum</name>
    <name type="common">Abyssinian banana</name>
    <name type="synonym">Musa ensete</name>
    <dbReference type="NCBI Taxonomy" id="4639"/>
    <lineage>
        <taxon>Eukaryota</taxon>
        <taxon>Viridiplantae</taxon>
        <taxon>Streptophyta</taxon>
        <taxon>Embryophyta</taxon>
        <taxon>Tracheophyta</taxon>
        <taxon>Spermatophyta</taxon>
        <taxon>Magnoliopsida</taxon>
        <taxon>Liliopsida</taxon>
        <taxon>Zingiberales</taxon>
        <taxon>Musaceae</taxon>
        <taxon>Ensete</taxon>
    </lineage>
</organism>
<proteinExistence type="predicted"/>
<evidence type="ECO:0000313" key="2">
    <source>
        <dbReference type="Proteomes" id="UP001222027"/>
    </source>
</evidence>
<dbReference type="EMBL" id="JAQQAF010000005">
    <property type="protein sequence ID" value="KAJ8486620.1"/>
    <property type="molecule type" value="Genomic_DNA"/>
</dbReference>
<keyword evidence="2" id="KW-1185">Reference proteome</keyword>
<reference evidence="1 2" key="1">
    <citation type="submission" date="2022-12" db="EMBL/GenBank/DDBJ databases">
        <title>Chromosome-scale assembly of the Ensete ventricosum genome.</title>
        <authorList>
            <person name="Dussert Y."/>
            <person name="Stocks J."/>
            <person name="Wendawek A."/>
            <person name="Woldeyes F."/>
            <person name="Nichols R.A."/>
            <person name="Borrell J.S."/>
        </authorList>
    </citation>
    <scope>NUCLEOTIDE SEQUENCE [LARGE SCALE GENOMIC DNA]</scope>
    <source>
        <strain evidence="2">cv. Maze</strain>
        <tissue evidence="1">Seeds</tissue>
    </source>
</reference>
<comment type="caution">
    <text evidence="1">The sequence shown here is derived from an EMBL/GenBank/DDBJ whole genome shotgun (WGS) entry which is preliminary data.</text>
</comment>
<dbReference type="AlphaFoldDB" id="A0AAV8QXD9"/>
<dbReference type="Proteomes" id="UP001222027">
    <property type="component" value="Unassembled WGS sequence"/>
</dbReference>
<sequence>MRPDQASPRRHFFPPSKLRKLLLPVLLPISSSHPAAEALLLHSYVDVVFDPLNTHVGARSFRPTSSLAPYSAPQHPGLQGCCIMEWQMMCWRVRGNGAVPQRLAFRLVDQGKFCFNPIRKVYMVNAVKHGVMLKEAEEMISAMVSPRIVLKDGTAAGFADERKVIGNLAKNMSNLPPTP</sequence>
<protein>
    <submittedName>
        <fullName evidence="1">Uncharacterized protein</fullName>
    </submittedName>
</protein>
<accession>A0AAV8QXD9</accession>
<evidence type="ECO:0000313" key="1">
    <source>
        <dbReference type="EMBL" id="KAJ8486620.1"/>
    </source>
</evidence>
<name>A0AAV8QXD9_ENSVE</name>
<gene>
    <name evidence="1" type="ORF">OPV22_019105</name>
</gene>